<reference evidence="6 7" key="1">
    <citation type="journal article" date="2017" name="Syst. Appl. Microbiol.">
        <title>Lebetimonas natsushimae sp. nov., a novel strictly anaerobic, moderately thermophilic chemoautotroph isolated from a deep-sea hydrothermal vent polychaete nest in the Mid-Okinawa Trough.</title>
        <authorList>
            <person name="Nagata R."/>
            <person name="Takaki Y."/>
            <person name="Tame A."/>
            <person name="Nunoura T."/>
            <person name="Muto H."/>
            <person name="Mino S."/>
            <person name="Sawayama S."/>
            <person name="Takai K."/>
            <person name="Nakagawa S."/>
        </authorList>
    </citation>
    <scope>NUCLEOTIDE SEQUENCE [LARGE SCALE GENOMIC DNA]</scope>
    <source>
        <strain evidence="6 7">HS1857</strain>
    </source>
</reference>
<dbReference type="PANTHER" id="PTHR43168:SF2">
    <property type="entry name" value="LARGE RIBOSOMAL SUBUNIT PROTEIN BL33C"/>
    <property type="match status" value="1"/>
</dbReference>
<evidence type="ECO:0000256" key="3">
    <source>
        <dbReference type="ARBA" id="ARBA00023274"/>
    </source>
</evidence>
<dbReference type="PANTHER" id="PTHR43168">
    <property type="entry name" value="50S RIBOSOMAL PROTEIN L33, CHLOROPLASTIC"/>
    <property type="match status" value="1"/>
</dbReference>
<dbReference type="Gene3D" id="2.20.28.120">
    <property type="entry name" value="Ribosomal protein L33"/>
    <property type="match status" value="1"/>
</dbReference>
<gene>
    <name evidence="5" type="primary">rpmG</name>
    <name evidence="6" type="ORF">LNAT_P1601</name>
</gene>
<protein>
    <recommendedName>
        <fullName evidence="4 5">Large ribosomal subunit protein bL33</fullName>
    </recommendedName>
</protein>
<dbReference type="GO" id="GO:0005840">
    <property type="term" value="C:ribosome"/>
    <property type="evidence" value="ECO:0007669"/>
    <property type="project" value="UniProtKB-KW"/>
</dbReference>
<dbReference type="InterPro" id="IPR011332">
    <property type="entry name" value="Ribosomal_zn-bd"/>
</dbReference>
<dbReference type="NCBIfam" id="NF001764">
    <property type="entry name" value="PRK00504.1"/>
    <property type="match status" value="1"/>
</dbReference>
<evidence type="ECO:0000256" key="4">
    <source>
        <dbReference type="ARBA" id="ARBA00035176"/>
    </source>
</evidence>
<keyword evidence="3 5" id="KW-0687">Ribonucleoprotein</keyword>
<sequence length="50" mass="6274">MREIIHLKCTECGRFNYHTTKEKRKHPEKFEIRKYCKWCNKHTVHKESKL</sequence>
<organism evidence="6 7">
    <name type="scientific">Lebetimonas natsushimae</name>
    <dbReference type="NCBI Taxonomy" id="1936991"/>
    <lineage>
        <taxon>Bacteria</taxon>
        <taxon>Pseudomonadati</taxon>
        <taxon>Campylobacterota</taxon>
        <taxon>Epsilonproteobacteria</taxon>
        <taxon>Nautiliales</taxon>
        <taxon>Nautiliaceae</taxon>
        <taxon>Lebetimonas</taxon>
    </lineage>
</organism>
<evidence type="ECO:0000313" key="6">
    <source>
        <dbReference type="EMBL" id="GAX88305.1"/>
    </source>
</evidence>
<dbReference type="GO" id="GO:1990904">
    <property type="term" value="C:ribonucleoprotein complex"/>
    <property type="evidence" value="ECO:0007669"/>
    <property type="project" value="UniProtKB-KW"/>
</dbReference>
<dbReference type="OrthoDB" id="21586at2"/>
<dbReference type="AlphaFoldDB" id="A0A292YI74"/>
<dbReference type="GO" id="GO:0005737">
    <property type="term" value="C:cytoplasm"/>
    <property type="evidence" value="ECO:0007669"/>
    <property type="project" value="UniProtKB-ARBA"/>
</dbReference>
<accession>A0A292YI74</accession>
<dbReference type="InterPro" id="IPR038584">
    <property type="entry name" value="Ribosomal_bL33_sf"/>
</dbReference>
<dbReference type="RefSeq" id="WP_096260133.1">
    <property type="nucleotide sequence ID" value="NZ_BDME01000007.1"/>
</dbReference>
<dbReference type="HAMAP" id="MF_00294">
    <property type="entry name" value="Ribosomal_bL33"/>
    <property type="match status" value="1"/>
</dbReference>
<keyword evidence="7" id="KW-1185">Reference proteome</keyword>
<dbReference type="InterPro" id="IPR001705">
    <property type="entry name" value="Ribosomal_bL33"/>
</dbReference>
<comment type="caution">
    <text evidence="6">The sequence shown here is derived from an EMBL/GenBank/DDBJ whole genome shotgun (WGS) entry which is preliminary data.</text>
</comment>
<dbReference type="GO" id="GO:0003735">
    <property type="term" value="F:structural constituent of ribosome"/>
    <property type="evidence" value="ECO:0007669"/>
    <property type="project" value="InterPro"/>
</dbReference>
<dbReference type="EMBL" id="BDME01000007">
    <property type="protein sequence ID" value="GAX88305.1"/>
    <property type="molecule type" value="Genomic_DNA"/>
</dbReference>
<dbReference type="NCBIfam" id="NF001860">
    <property type="entry name" value="PRK00595.1"/>
    <property type="match status" value="1"/>
</dbReference>
<keyword evidence="2 5" id="KW-0689">Ribosomal protein</keyword>
<dbReference type="Pfam" id="PF00471">
    <property type="entry name" value="Ribosomal_L33"/>
    <property type="match status" value="1"/>
</dbReference>
<evidence type="ECO:0000256" key="5">
    <source>
        <dbReference type="HAMAP-Rule" id="MF_00294"/>
    </source>
</evidence>
<name>A0A292YI74_9BACT</name>
<comment type="similarity">
    <text evidence="1 5">Belongs to the bacterial ribosomal protein bL33 family.</text>
</comment>
<evidence type="ECO:0000313" key="7">
    <source>
        <dbReference type="Proteomes" id="UP000217944"/>
    </source>
</evidence>
<dbReference type="GO" id="GO:0006412">
    <property type="term" value="P:translation"/>
    <property type="evidence" value="ECO:0007669"/>
    <property type="project" value="UniProtKB-UniRule"/>
</dbReference>
<dbReference type="Proteomes" id="UP000217944">
    <property type="component" value="Unassembled WGS sequence"/>
</dbReference>
<evidence type="ECO:0000256" key="1">
    <source>
        <dbReference type="ARBA" id="ARBA00007596"/>
    </source>
</evidence>
<dbReference type="NCBIfam" id="TIGR01023">
    <property type="entry name" value="rpmG_bact"/>
    <property type="match status" value="1"/>
</dbReference>
<dbReference type="SUPFAM" id="SSF57829">
    <property type="entry name" value="Zn-binding ribosomal proteins"/>
    <property type="match status" value="1"/>
</dbReference>
<proteinExistence type="inferred from homology"/>
<evidence type="ECO:0000256" key="2">
    <source>
        <dbReference type="ARBA" id="ARBA00022980"/>
    </source>
</evidence>